<sequence length="154" mass="16618">MTDLVLAIVHHLIVFGIASVLAAELALMRPAAMSPATVRLLGRFDAAYGVLALAILVVGFLRVKFGAKGAEFYMHNPMFWAKIAAFAVVGLVSIRPTLRILAWQKLAKADAAFVPAQADVTALRRAMLLEIHVFALIPIFAAMMARGVGFGLFR</sequence>
<name>A0ABT1ZNG1_9BURK</name>
<feature type="transmembrane region" description="Helical" evidence="1">
    <location>
        <begin position="131"/>
        <end position="153"/>
    </location>
</feature>
<evidence type="ECO:0000313" key="3">
    <source>
        <dbReference type="Proteomes" id="UP001204151"/>
    </source>
</evidence>
<protein>
    <submittedName>
        <fullName evidence="2">DUF2214 family protein</fullName>
    </submittedName>
</protein>
<evidence type="ECO:0000313" key="2">
    <source>
        <dbReference type="EMBL" id="MCS0581446.1"/>
    </source>
</evidence>
<dbReference type="RefSeq" id="WP_258816044.1">
    <property type="nucleotide sequence ID" value="NZ_JANUGW010000004.1"/>
</dbReference>
<dbReference type="InterPro" id="IPR018706">
    <property type="entry name" value="DUF2214_membrane"/>
</dbReference>
<dbReference type="Proteomes" id="UP001204151">
    <property type="component" value="Unassembled WGS sequence"/>
</dbReference>
<keyword evidence="3" id="KW-1185">Reference proteome</keyword>
<reference evidence="2 3" key="1">
    <citation type="submission" date="2022-08" db="EMBL/GenBank/DDBJ databases">
        <title>Reclassification of Massilia species as members of the genera Telluria, Duganella, Pseudoduganella, Mokoshia gen. nov. and Zemynaea gen. nov. using orthogonal and non-orthogonal genome-based approaches.</title>
        <authorList>
            <person name="Bowman J.P."/>
        </authorList>
    </citation>
    <scope>NUCLEOTIDE SEQUENCE [LARGE SCALE GENOMIC DNA]</scope>
    <source>
        <strain evidence="2 3">JCM 31316</strain>
    </source>
</reference>
<comment type="caution">
    <text evidence="2">The sequence shown here is derived from an EMBL/GenBank/DDBJ whole genome shotgun (WGS) entry which is preliminary data.</text>
</comment>
<proteinExistence type="predicted"/>
<keyword evidence="1" id="KW-0472">Membrane</keyword>
<keyword evidence="1" id="KW-0812">Transmembrane</keyword>
<keyword evidence="1" id="KW-1133">Transmembrane helix</keyword>
<evidence type="ECO:0000256" key="1">
    <source>
        <dbReference type="SAM" id="Phobius"/>
    </source>
</evidence>
<feature type="transmembrane region" description="Helical" evidence="1">
    <location>
        <begin position="46"/>
        <end position="67"/>
    </location>
</feature>
<organism evidence="2 3">
    <name type="scientific">Massilia pinisoli</name>
    <dbReference type="NCBI Taxonomy" id="1772194"/>
    <lineage>
        <taxon>Bacteria</taxon>
        <taxon>Pseudomonadati</taxon>
        <taxon>Pseudomonadota</taxon>
        <taxon>Betaproteobacteria</taxon>
        <taxon>Burkholderiales</taxon>
        <taxon>Oxalobacteraceae</taxon>
        <taxon>Telluria group</taxon>
        <taxon>Massilia</taxon>
    </lineage>
</organism>
<gene>
    <name evidence="2" type="ORF">NX784_07575</name>
</gene>
<dbReference type="Pfam" id="PF09980">
    <property type="entry name" value="DUF2214"/>
    <property type="match status" value="1"/>
</dbReference>
<dbReference type="EMBL" id="JANUGW010000004">
    <property type="protein sequence ID" value="MCS0581446.1"/>
    <property type="molecule type" value="Genomic_DNA"/>
</dbReference>
<feature type="transmembrane region" description="Helical" evidence="1">
    <location>
        <begin position="79"/>
        <end position="98"/>
    </location>
</feature>
<accession>A0ABT1ZNG1</accession>